<comment type="caution">
    <text evidence="1">The sequence shown here is derived from an EMBL/GenBank/DDBJ whole genome shotgun (WGS) entry which is preliminary data.</text>
</comment>
<organism evidence="1 2">
    <name type="scientific">Solanum tuberosum</name>
    <name type="common">Potato</name>
    <dbReference type="NCBI Taxonomy" id="4113"/>
    <lineage>
        <taxon>Eukaryota</taxon>
        <taxon>Viridiplantae</taxon>
        <taxon>Streptophyta</taxon>
        <taxon>Embryophyta</taxon>
        <taxon>Tracheophyta</taxon>
        <taxon>Spermatophyta</taxon>
        <taxon>Magnoliopsida</taxon>
        <taxon>eudicotyledons</taxon>
        <taxon>Gunneridae</taxon>
        <taxon>Pentapetalae</taxon>
        <taxon>asterids</taxon>
        <taxon>lamiids</taxon>
        <taxon>Solanales</taxon>
        <taxon>Solanaceae</taxon>
        <taxon>Solanoideae</taxon>
        <taxon>Solaneae</taxon>
        <taxon>Solanum</taxon>
    </lineage>
</organism>
<name>A0ABQ7VKB8_SOLTU</name>
<evidence type="ECO:0000313" key="2">
    <source>
        <dbReference type="Proteomes" id="UP000826656"/>
    </source>
</evidence>
<dbReference type="EMBL" id="JAIVGD010000011">
    <property type="protein sequence ID" value="KAH0768981.1"/>
    <property type="molecule type" value="Genomic_DNA"/>
</dbReference>
<keyword evidence="2" id="KW-1185">Reference proteome</keyword>
<accession>A0ABQ7VKB8</accession>
<evidence type="ECO:0000313" key="1">
    <source>
        <dbReference type="EMBL" id="KAH0768981.1"/>
    </source>
</evidence>
<dbReference type="Proteomes" id="UP000826656">
    <property type="component" value="Unassembled WGS sequence"/>
</dbReference>
<reference evidence="1 2" key="1">
    <citation type="journal article" date="2021" name="bioRxiv">
        <title>Chromosome-scale and haplotype-resolved genome assembly of a tetraploid potato cultivar.</title>
        <authorList>
            <person name="Sun H."/>
            <person name="Jiao W.-B."/>
            <person name="Krause K."/>
            <person name="Campoy J.A."/>
            <person name="Goel M."/>
            <person name="Folz-Donahue K."/>
            <person name="Kukat C."/>
            <person name="Huettel B."/>
            <person name="Schneeberger K."/>
        </authorList>
    </citation>
    <scope>NUCLEOTIDE SEQUENCE [LARGE SCALE GENOMIC DNA]</scope>
    <source>
        <strain evidence="1">SolTubOtavaFocal</strain>
        <tissue evidence="1">Leaves</tissue>
    </source>
</reference>
<gene>
    <name evidence="1" type="ORF">KY290_012962</name>
</gene>
<proteinExistence type="predicted"/>
<sequence>MAHKCKNVDVGASSKRSIIVMLPGLLVAEVLFKSLESKQFNNMAMNGLDDKNKLNISKMSMSMRWDRNKDTARDTTLHYENLKQVARVQIVCSVFLPAYDWRFLVTDDETESLAECYPLTDSAAYMCRMGPTFHEPLDDDVATTDETMDDEDDGADVDENATALMAFYGTSDMADGHYDDDEA</sequence>
<protein>
    <submittedName>
        <fullName evidence="1">Uncharacterized protein</fullName>
    </submittedName>
</protein>